<reference evidence="2 3" key="1">
    <citation type="submission" date="2024-04" db="EMBL/GenBank/DDBJ databases">
        <title>Phyllosticta paracitricarpa is synonymous to the EU quarantine fungus P. citricarpa based on phylogenomic analyses.</title>
        <authorList>
            <consortium name="Lawrence Berkeley National Laboratory"/>
            <person name="Van Ingen-Buijs V.A."/>
            <person name="Van Westerhoven A.C."/>
            <person name="Haridas S."/>
            <person name="Skiadas P."/>
            <person name="Martin F."/>
            <person name="Groenewald J.Z."/>
            <person name="Crous P.W."/>
            <person name="Seidl M.F."/>
        </authorList>
    </citation>
    <scope>NUCLEOTIDE SEQUENCE [LARGE SCALE GENOMIC DNA]</scope>
    <source>
        <strain evidence="2 3">CBS 123374</strain>
    </source>
</reference>
<feature type="transmembrane region" description="Helical" evidence="1">
    <location>
        <begin position="57"/>
        <end position="78"/>
    </location>
</feature>
<sequence>MDEERKPGKTLRHRLGGKFGALLLSVGVTFLIVSFFVSIVLIAFERTKPKWLPVARYVLYGSYTVCFVGVVVLIFEWTQQFARRALVFFVAGFVPFVAVAIVIYRSAPPYETILECVPICFDNGLLFSCAWTYLPSGTRDRLAAFSFSWLTRDGSSDPAAFESTSNS</sequence>
<evidence type="ECO:0000256" key="1">
    <source>
        <dbReference type="SAM" id="Phobius"/>
    </source>
</evidence>
<evidence type="ECO:0000313" key="3">
    <source>
        <dbReference type="Proteomes" id="UP001492380"/>
    </source>
</evidence>
<accession>A0ABR1YPG7</accession>
<feature type="transmembrane region" description="Helical" evidence="1">
    <location>
        <begin position="85"/>
        <end position="104"/>
    </location>
</feature>
<organism evidence="2 3">
    <name type="scientific">Phyllosticta capitalensis</name>
    <dbReference type="NCBI Taxonomy" id="121624"/>
    <lineage>
        <taxon>Eukaryota</taxon>
        <taxon>Fungi</taxon>
        <taxon>Dikarya</taxon>
        <taxon>Ascomycota</taxon>
        <taxon>Pezizomycotina</taxon>
        <taxon>Dothideomycetes</taxon>
        <taxon>Dothideomycetes incertae sedis</taxon>
        <taxon>Botryosphaeriales</taxon>
        <taxon>Phyllostictaceae</taxon>
        <taxon>Phyllosticta</taxon>
    </lineage>
</organism>
<evidence type="ECO:0000313" key="2">
    <source>
        <dbReference type="EMBL" id="KAK8233873.1"/>
    </source>
</evidence>
<name>A0ABR1YPG7_9PEZI</name>
<protein>
    <submittedName>
        <fullName evidence="2">Uncharacterized protein</fullName>
    </submittedName>
</protein>
<keyword evidence="1" id="KW-0472">Membrane</keyword>
<keyword evidence="1" id="KW-1133">Transmembrane helix</keyword>
<gene>
    <name evidence="2" type="ORF">HDK90DRAFT_281083</name>
</gene>
<dbReference type="Proteomes" id="UP001492380">
    <property type="component" value="Unassembled WGS sequence"/>
</dbReference>
<keyword evidence="3" id="KW-1185">Reference proteome</keyword>
<proteinExistence type="predicted"/>
<comment type="caution">
    <text evidence="2">The sequence shown here is derived from an EMBL/GenBank/DDBJ whole genome shotgun (WGS) entry which is preliminary data.</text>
</comment>
<keyword evidence="1" id="KW-0812">Transmembrane</keyword>
<dbReference type="EMBL" id="JBBWRZ010000006">
    <property type="protein sequence ID" value="KAK8233873.1"/>
    <property type="molecule type" value="Genomic_DNA"/>
</dbReference>
<feature type="transmembrane region" description="Helical" evidence="1">
    <location>
        <begin position="21"/>
        <end position="45"/>
    </location>
</feature>